<evidence type="ECO:0000259" key="2">
    <source>
        <dbReference type="Pfam" id="PF05239"/>
    </source>
</evidence>
<feature type="compositionally biased region" description="Polar residues" evidence="1">
    <location>
        <begin position="133"/>
        <end position="158"/>
    </location>
</feature>
<dbReference type="PANTHER" id="PTHR38463:SF1">
    <property type="entry name" value="STRESS RESPONSE PROTEIN YSNF"/>
    <property type="match status" value="1"/>
</dbReference>
<organism evidence="4 5">
    <name type="scientific">Mycetocola miduiensis</name>
    <dbReference type="NCBI Taxonomy" id="995034"/>
    <lineage>
        <taxon>Bacteria</taxon>
        <taxon>Bacillati</taxon>
        <taxon>Actinomycetota</taxon>
        <taxon>Actinomycetes</taxon>
        <taxon>Micrococcales</taxon>
        <taxon>Microbacteriaceae</taxon>
        <taxon>Mycetocola</taxon>
    </lineage>
</organism>
<dbReference type="InterPro" id="IPR014747">
    <property type="entry name" value="Bac_photo_RC_H_C"/>
</dbReference>
<dbReference type="STRING" id="995034.SAMN05216219_0208"/>
<evidence type="ECO:0000259" key="3">
    <source>
        <dbReference type="Pfam" id="PF09557"/>
    </source>
</evidence>
<sequence>MIETSSIDAVIGATAYDNDGDKIGKVGQVYVDPDDGRPVWASVNTGFFGTSESFVPLENATPDGDTLRVPYDKAFVKDAPRIDVDGELSTVDQEKLYEYYGMSSSYAGADYRDTDTADYTDTSRRDTVGGPGQDTSGPNTDSAMTRSEQQLNVGTQKVQTGKARLRKYVVTEQQNVTVPVQREEVRLEREPITDANVGDAMSGPDLSNEEHEVTLTEERVVIEKETVPVERVRLDKDTVTEQQSVSEEVAHEEIELEGDTTVRGTDRDRV</sequence>
<dbReference type="Pfam" id="PF09557">
    <property type="entry name" value="DUF2382"/>
    <property type="match status" value="1"/>
</dbReference>
<gene>
    <name evidence="4" type="ORF">SAMN05216219_0208</name>
</gene>
<dbReference type="PANTHER" id="PTHR38463">
    <property type="entry name" value="STRESS RESPONSE PROTEIN YSNF"/>
    <property type="match status" value="1"/>
</dbReference>
<evidence type="ECO:0000313" key="4">
    <source>
        <dbReference type="EMBL" id="SFN36894.1"/>
    </source>
</evidence>
<dbReference type="InterPro" id="IPR011033">
    <property type="entry name" value="PRC_barrel-like_sf"/>
</dbReference>
<dbReference type="SUPFAM" id="SSF50346">
    <property type="entry name" value="PRC-barrel domain"/>
    <property type="match status" value="1"/>
</dbReference>
<dbReference type="NCBIfam" id="TIGR02271">
    <property type="entry name" value="YsnF/AvaK domain"/>
    <property type="match status" value="1"/>
</dbReference>
<protein>
    <submittedName>
        <fullName evidence="4">Conserved domain-containing protein</fullName>
    </submittedName>
</protein>
<feature type="region of interest" description="Disordered" evidence="1">
    <location>
        <begin position="238"/>
        <end position="270"/>
    </location>
</feature>
<dbReference type="EMBL" id="FOVM01000001">
    <property type="protein sequence ID" value="SFN36894.1"/>
    <property type="molecule type" value="Genomic_DNA"/>
</dbReference>
<keyword evidence="5" id="KW-1185">Reference proteome</keyword>
<accession>A0A1I4YFU0</accession>
<evidence type="ECO:0000313" key="5">
    <source>
        <dbReference type="Proteomes" id="UP000198867"/>
    </source>
</evidence>
<proteinExistence type="predicted"/>
<dbReference type="Pfam" id="PF05239">
    <property type="entry name" value="PRC"/>
    <property type="match status" value="1"/>
</dbReference>
<dbReference type="GO" id="GO:0030077">
    <property type="term" value="C:plasma membrane light-harvesting complex"/>
    <property type="evidence" value="ECO:0007669"/>
    <property type="project" value="InterPro"/>
</dbReference>
<dbReference type="InterPro" id="IPR052967">
    <property type="entry name" value="Stress_Response_Assoc"/>
</dbReference>
<feature type="region of interest" description="Disordered" evidence="1">
    <location>
        <begin position="110"/>
        <end position="158"/>
    </location>
</feature>
<dbReference type="Proteomes" id="UP000198867">
    <property type="component" value="Unassembled WGS sequence"/>
</dbReference>
<feature type="compositionally biased region" description="Basic and acidic residues" evidence="1">
    <location>
        <begin position="110"/>
        <end position="127"/>
    </location>
</feature>
<dbReference type="GO" id="GO:0019684">
    <property type="term" value="P:photosynthesis, light reaction"/>
    <property type="evidence" value="ECO:0007669"/>
    <property type="project" value="InterPro"/>
</dbReference>
<reference evidence="5" key="1">
    <citation type="submission" date="2016-10" db="EMBL/GenBank/DDBJ databases">
        <authorList>
            <person name="Varghese N."/>
            <person name="Submissions S."/>
        </authorList>
    </citation>
    <scope>NUCLEOTIDE SEQUENCE [LARGE SCALE GENOMIC DNA]</scope>
    <source>
        <strain evidence="5">CGMCC 1.11101</strain>
    </source>
</reference>
<dbReference type="AlphaFoldDB" id="A0A1I4YFU0"/>
<name>A0A1I4YFU0_9MICO</name>
<dbReference type="Gene3D" id="3.90.50.10">
    <property type="entry name" value="Photosynthetic Reaction Center, subunit H, domain 2"/>
    <property type="match status" value="1"/>
</dbReference>
<dbReference type="InterPro" id="IPR019060">
    <property type="entry name" value="DUF2382"/>
</dbReference>
<dbReference type="RefSeq" id="WP_090708035.1">
    <property type="nucleotide sequence ID" value="NZ_FOVM01000001.1"/>
</dbReference>
<feature type="domain" description="PRC-barrel" evidence="2">
    <location>
        <begin position="6"/>
        <end position="74"/>
    </location>
</feature>
<evidence type="ECO:0000256" key="1">
    <source>
        <dbReference type="SAM" id="MobiDB-lite"/>
    </source>
</evidence>
<dbReference type="InterPro" id="IPR027275">
    <property type="entry name" value="PRC-brl_dom"/>
</dbReference>
<feature type="region of interest" description="Disordered" evidence="1">
    <location>
        <begin position="195"/>
        <end position="214"/>
    </location>
</feature>
<dbReference type="OrthoDB" id="3712018at2"/>
<feature type="domain" description="DUF2382" evidence="3">
    <location>
        <begin position="144"/>
        <end position="255"/>
    </location>
</feature>